<comment type="caution">
    <text evidence="1">The sequence shown here is derived from an EMBL/GenBank/DDBJ whole genome shotgun (WGS) entry which is preliminary data.</text>
</comment>
<dbReference type="EMBL" id="CAJNBL010000044">
    <property type="protein sequence ID" value="CAE6738988.1"/>
    <property type="molecule type" value="Genomic_DNA"/>
</dbReference>
<evidence type="ECO:0000313" key="2">
    <source>
        <dbReference type="Proteomes" id="UP000675882"/>
    </source>
</evidence>
<keyword evidence="2" id="KW-1185">Reference proteome</keyword>
<proteinExistence type="predicted"/>
<gene>
    <name evidence="1" type="ORF">NTGZN8_90001</name>
</gene>
<dbReference type="Proteomes" id="UP000675882">
    <property type="component" value="Unassembled WGS sequence"/>
</dbReference>
<organism evidence="1 2">
    <name type="scientific">Candidatus Nitrotoga fabula</name>
    <dbReference type="NCBI Taxonomy" id="2182327"/>
    <lineage>
        <taxon>Bacteria</taxon>
        <taxon>Pseudomonadati</taxon>
        <taxon>Pseudomonadota</taxon>
        <taxon>Betaproteobacteria</taxon>
        <taxon>Nitrosomonadales</taxon>
        <taxon>Gallionellaceae</taxon>
        <taxon>Candidatus Nitrotoga</taxon>
    </lineage>
</organism>
<dbReference type="AlphaFoldDB" id="A0A916BDW5"/>
<sequence length="121" mass="13223">MRWLLKVTIQASSSACSSSIYKVNLAAERHLVELLQDGPVKPLTDTVGLRMVGFGPGVLNVVQLQIGSVFMVLRLAAVFHPAIRQDTQTPMPRLVKNGSTRSLSKSAARFNKPNLCLITFC</sequence>
<accession>A0A916BDW5</accession>
<name>A0A916BDW5_9PROT</name>
<protein>
    <submittedName>
        <fullName evidence="1">Uncharacterized protein</fullName>
    </submittedName>
</protein>
<evidence type="ECO:0000313" key="1">
    <source>
        <dbReference type="EMBL" id="CAE6738988.1"/>
    </source>
</evidence>
<reference evidence="1" key="1">
    <citation type="submission" date="2021-02" db="EMBL/GenBank/DDBJ databases">
        <authorList>
            <person name="Han P."/>
        </authorList>
    </citation>
    <scope>NUCLEOTIDE SEQUENCE</scope>
    <source>
        <strain evidence="1">Candidatus Nitrotoga sp. ZN8</strain>
    </source>
</reference>